<dbReference type="GeneID" id="80880352"/>
<dbReference type="AlphaFoldDB" id="A0AAD7QPQ7"/>
<accession>A0AAD7QPQ7</accession>
<evidence type="ECO:0000313" key="3">
    <source>
        <dbReference type="Proteomes" id="UP001217417"/>
    </source>
</evidence>
<keyword evidence="1" id="KW-0175">Coiled coil</keyword>
<keyword evidence="3" id="KW-1185">Reference proteome</keyword>
<gene>
    <name evidence="2" type="ORF">POJ06DRAFT_200302</name>
</gene>
<dbReference type="RefSeq" id="XP_056042420.1">
    <property type="nucleotide sequence ID" value="XM_056185186.1"/>
</dbReference>
<feature type="non-terminal residue" evidence="2">
    <location>
        <position position="216"/>
    </location>
</feature>
<evidence type="ECO:0000313" key="2">
    <source>
        <dbReference type="EMBL" id="KAJ8098970.1"/>
    </source>
</evidence>
<dbReference type="Proteomes" id="UP001217417">
    <property type="component" value="Unassembled WGS sequence"/>
</dbReference>
<organism evidence="2 3">
    <name type="scientific">Lipomyces tetrasporus</name>
    <dbReference type="NCBI Taxonomy" id="54092"/>
    <lineage>
        <taxon>Eukaryota</taxon>
        <taxon>Fungi</taxon>
        <taxon>Dikarya</taxon>
        <taxon>Ascomycota</taxon>
        <taxon>Saccharomycotina</taxon>
        <taxon>Lipomycetes</taxon>
        <taxon>Lipomycetales</taxon>
        <taxon>Lipomycetaceae</taxon>
        <taxon>Lipomyces</taxon>
    </lineage>
</organism>
<feature type="coiled-coil region" evidence="1">
    <location>
        <begin position="80"/>
        <end position="135"/>
    </location>
</feature>
<protein>
    <submittedName>
        <fullName evidence="2">Uncharacterized protein</fullName>
    </submittedName>
</protein>
<name>A0AAD7QPQ7_9ASCO</name>
<evidence type="ECO:0000256" key="1">
    <source>
        <dbReference type="SAM" id="Coils"/>
    </source>
</evidence>
<reference evidence="2" key="1">
    <citation type="submission" date="2023-03" db="EMBL/GenBank/DDBJ databases">
        <title>Near-Complete genome sequence of Lipomyces tetrasporous NRRL Y-64009, an oleaginous yeast capable of growing on lignocellulosic hydrolysates.</title>
        <authorList>
            <consortium name="Lawrence Berkeley National Laboratory"/>
            <person name="Jagtap S.S."/>
            <person name="Liu J.-J."/>
            <person name="Walukiewicz H.E."/>
            <person name="Pangilinan J."/>
            <person name="Lipzen A."/>
            <person name="Ahrendt S."/>
            <person name="Koriabine M."/>
            <person name="Cobaugh K."/>
            <person name="Salamov A."/>
            <person name="Yoshinaga Y."/>
            <person name="Ng V."/>
            <person name="Daum C."/>
            <person name="Grigoriev I.V."/>
            <person name="Slininger P.J."/>
            <person name="Dien B.S."/>
            <person name="Jin Y.-S."/>
            <person name="Rao C.V."/>
        </authorList>
    </citation>
    <scope>NUCLEOTIDE SEQUENCE</scope>
    <source>
        <strain evidence="2">NRRL Y-64009</strain>
    </source>
</reference>
<dbReference type="EMBL" id="JARPMG010000008">
    <property type="protein sequence ID" value="KAJ8098970.1"/>
    <property type="molecule type" value="Genomic_DNA"/>
</dbReference>
<comment type="caution">
    <text evidence="2">The sequence shown here is derived from an EMBL/GenBank/DDBJ whole genome shotgun (WGS) entry which is preliminary data.</text>
</comment>
<proteinExistence type="predicted"/>
<sequence>MARLNGPRPSLVTDPRFEELDDEVRQFINDVNEDNTPEIPVERLNEILQHLLSDETPEGAGIRDVLRGCLLDSRISRIECEKLQREAKENEDDAIEAKEFAVRSQEESKKQQTEIQKLQAQIQTLERENTQFRQARGQSTGSTLNTESMLKPKEFKGTKFDGKPENLDRFLNRLTMDFRLYEHQFPTDRYKVAYAISGFDERPDRWAQQFHRHDPD</sequence>